<sequence length="322" mass="36242">MSQPPNLVCGGDANAGFLWMRPPQELDISNPTSPSPDISELDVCFPSIMGESSSIPRPRFRNSARERSHPGTSYHPYSQPGTSLFCSSQKCEEVKRMNFSQEKNKIESSSVENVTPSVPYEANSKTLFSNKLPKTDLTRREKMNSKVCMNHATMEETTPMTEEKHWWNLTAPISPTEEIKRSSEKQALAFIDDDNKRRNVTFKQSSTQTNPDEFDYLNLESLAFSDLEQLVRDTDNKVGLKITQMVPHRYEIMQGTSNSEAGHLHGVAEWVLSPVAAGEIHKPSMFKSAFKLTTQLWYLLVLVNLVPGNSLSSFLNCKSICQ</sequence>
<reference evidence="2" key="1">
    <citation type="submission" date="2020-11" db="EMBL/GenBank/DDBJ databases">
        <authorList>
            <person name="Tran Van P."/>
        </authorList>
    </citation>
    <scope>NUCLEOTIDE SEQUENCE</scope>
</reference>
<dbReference type="EMBL" id="OD009053">
    <property type="protein sequence ID" value="CAD7415323.1"/>
    <property type="molecule type" value="Genomic_DNA"/>
</dbReference>
<evidence type="ECO:0000313" key="2">
    <source>
        <dbReference type="EMBL" id="CAD7415323.1"/>
    </source>
</evidence>
<organism evidence="2">
    <name type="scientific">Timema poppense</name>
    <name type="common">Walking stick</name>
    <dbReference type="NCBI Taxonomy" id="170557"/>
    <lineage>
        <taxon>Eukaryota</taxon>
        <taxon>Metazoa</taxon>
        <taxon>Ecdysozoa</taxon>
        <taxon>Arthropoda</taxon>
        <taxon>Hexapoda</taxon>
        <taxon>Insecta</taxon>
        <taxon>Pterygota</taxon>
        <taxon>Neoptera</taxon>
        <taxon>Polyneoptera</taxon>
        <taxon>Phasmatodea</taxon>
        <taxon>Timematodea</taxon>
        <taxon>Timematoidea</taxon>
        <taxon>Timematidae</taxon>
        <taxon>Timema</taxon>
    </lineage>
</organism>
<protein>
    <submittedName>
        <fullName evidence="2">Uncharacterized protein</fullName>
    </submittedName>
</protein>
<accession>A0A7R9DIL5</accession>
<feature type="region of interest" description="Disordered" evidence="1">
    <location>
        <begin position="52"/>
        <end position="79"/>
    </location>
</feature>
<dbReference type="AlphaFoldDB" id="A0A7R9DIL5"/>
<proteinExistence type="predicted"/>
<name>A0A7R9DIL5_TIMPO</name>
<gene>
    <name evidence="2" type="ORF">TPSB3V08_LOCUS10253</name>
</gene>
<evidence type="ECO:0000256" key="1">
    <source>
        <dbReference type="SAM" id="MobiDB-lite"/>
    </source>
</evidence>